<evidence type="ECO:0008006" key="3">
    <source>
        <dbReference type="Google" id="ProtNLM"/>
    </source>
</evidence>
<protein>
    <recommendedName>
        <fullName evidence="3">Serine/threonine-protein phosphatase 7 long form-like protein</fullName>
    </recommendedName>
</protein>
<dbReference type="AlphaFoldDB" id="A0A392QFN8"/>
<keyword evidence="2" id="KW-1185">Reference proteome</keyword>
<evidence type="ECO:0000313" key="2">
    <source>
        <dbReference type="Proteomes" id="UP000265520"/>
    </source>
</evidence>
<dbReference type="EMBL" id="LXQA010130105">
    <property type="protein sequence ID" value="MCI22356.1"/>
    <property type="molecule type" value="Genomic_DNA"/>
</dbReference>
<evidence type="ECO:0000313" key="1">
    <source>
        <dbReference type="EMBL" id="MCI22356.1"/>
    </source>
</evidence>
<reference evidence="1 2" key="1">
    <citation type="journal article" date="2018" name="Front. Plant Sci.">
        <title>Red Clover (Trifolium pratense) and Zigzag Clover (T. medium) - A Picture of Genomic Similarities and Differences.</title>
        <authorList>
            <person name="Dluhosova J."/>
            <person name="Istvanek J."/>
            <person name="Nedelnik J."/>
            <person name="Repkova J."/>
        </authorList>
    </citation>
    <scope>NUCLEOTIDE SEQUENCE [LARGE SCALE GENOMIC DNA]</scope>
    <source>
        <strain evidence="2">cv. 10/8</strain>
        <tissue evidence="1">Leaf</tissue>
    </source>
</reference>
<organism evidence="1 2">
    <name type="scientific">Trifolium medium</name>
    <dbReference type="NCBI Taxonomy" id="97028"/>
    <lineage>
        <taxon>Eukaryota</taxon>
        <taxon>Viridiplantae</taxon>
        <taxon>Streptophyta</taxon>
        <taxon>Embryophyta</taxon>
        <taxon>Tracheophyta</taxon>
        <taxon>Spermatophyta</taxon>
        <taxon>Magnoliopsida</taxon>
        <taxon>eudicotyledons</taxon>
        <taxon>Gunneridae</taxon>
        <taxon>Pentapetalae</taxon>
        <taxon>rosids</taxon>
        <taxon>fabids</taxon>
        <taxon>Fabales</taxon>
        <taxon>Fabaceae</taxon>
        <taxon>Papilionoideae</taxon>
        <taxon>50 kb inversion clade</taxon>
        <taxon>NPAAA clade</taxon>
        <taxon>Hologalegina</taxon>
        <taxon>IRL clade</taxon>
        <taxon>Trifolieae</taxon>
        <taxon>Trifolium</taxon>
    </lineage>
</organism>
<sequence>TPRDQLTATNLLTMVDQIDQLWLQHMECVLTSDMLGSRASLPSNTAPRYMAWYFRISHPYIIHIPEGYSVRPAEPDVAVQEESPTESTKVTQLLSRLDMVRGLLKYMMSAMML</sequence>
<feature type="non-terminal residue" evidence="1">
    <location>
        <position position="1"/>
    </location>
</feature>
<comment type="caution">
    <text evidence="1">The sequence shown here is derived from an EMBL/GenBank/DDBJ whole genome shotgun (WGS) entry which is preliminary data.</text>
</comment>
<name>A0A392QFN8_9FABA</name>
<accession>A0A392QFN8</accession>
<proteinExistence type="predicted"/>
<dbReference type="Proteomes" id="UP000265520">
    <property type="component" value="Unassembled WGS sequence"/>
</dbReference>